<dbReference type="SUPFAM" id="SSF53335">
    <property type="entry name" value="S-adenosyl-L-methionine-dependent methyltransferases"/>
    <property type="match status" value="1"/>
</dbReference>
<dbReference type="EC" id="2.1.1.-" evidence="5"/>
<evidence type="ECO:0000256" key="1">
    <source>
        <dbReference type="ARBA" id="ARBA00022603"/>
    </source>
</evidence>
<dbReference type="InterPro" id="IPR029063">
    <property type="entry name" value="SAM-dependent_MTases_sf"/>
</dbReference>
<organism evidence="5 6">
    <name type="scientific">Novosphingobium anseongense</name>
    <dbReference type="NCBI Taxonomy" id="3133436"/>
    <lineage>
        <taxon>Bacteria</taxon>
        <taxon>Pseudomonadati</taxon>
        <taxon>Pseudomonadota</taxon>
        <taxon>Alphaproteobacteria</taxon>
        <taxon>Sphingomonadales</taxon>
        <taxon>Sphingomonadaceae</taxon>
        <taxon>Novosphingobium</taxon>
    </lineage>
</organism>
<keyword evidence="6" id="KW-1185">Reference proteome</keyword>
<dbReference type="EMBL" id="JBBHJZ010000004">
    <property type="protein sequence ID" value="MEJ5978621.1"/>
    <property type="molecule type" value="Genomic_DNA"/>
</dbReference>
<proteinExistence type="predicted"/>
<keyword evidence="2 5" id="KW-0808">Transferase</keyword>
<evidence type="ECO:0000259" key="4">
    <source>
        <dbReference type="Pfam" id="PF10672"/>
    </source>
</evidence>
<reference evidence="5 6" key="1">
    <citation type="submission" date="2024-03" db="EMBL/GenBank/DDBJ databases">
        <authorList>
            <person name="Jo J.-H."/>
        </authorList>
    </citation>
    <scope>NUCLEOTIDE SEQUENCE [LARGE SCALE GENOMIC DNA]</scope>
    <source>
        <strain evidence="5 6">PS1R-30</strain>
    </source>
</reference>
<comment type="caution">
    <text evidence="5">The sequence shown here is derived from an EMBL/GenBank/DDBJ whole genome shotgun (WGS) entry which is preliminary data.</text>
</comment>
<dbReference type="Gene3D" id="3.40.50.150">
    <property type="entry name" value="Vaccinia Virus protein VP39"/>
    <property type="match status" value="1"/>
</dbReference>
<keyword evidence="1 5" id="KW-0489">Methyltransferase</keyword>
<dbReference type="InterPro" id="IPR013780">
    <property type="entry name" value="Glyco_hydro_b"/>
</dbReference>
<dbReference type="GO" id="GO:0008168">
    <property type="term" value="F:methyltransferase activity"/>
    <property type="evidence" value="ECO:0007669"/>
    <property type="project" value="UniProtKB-KW"/>
</dbReference>
<evidence type="ECO:0000313" key="5">
    <source>
        <dbReference type="EMBL" id="MEJ5978621.1"/>
    </source>
</evidence>
<protein>
    <submittedName>
        <fullName evidence="5">Class I SAM-dependent methyltransferase</fullName>
        <ecNumber evidence="5">2.1.1.-</ecNumber>
    </submittedName>
</protein>
<dbReference type="GO" id="GO:0032259">
    <property type="term" value="P:methylation"/>
    <property type="evidence" value="ECO:0007669"/>
    <property type="project" value="UniProtKB-KW"/>
</dbReference>
<dbReference type="RefSeq" id="WP_339588560.1">
    <property type="nucleotide sequence ID" value="NZ_JBBHJZ010000004.1"/>
</dbReference>
<dbReference type="Gene3D" id="2.60.40.1180">
    <property type="entry name" value="Golgi alpha-mannosidase II"/>
    <property type="match status" value="1"/>
</dbReference>
<dbReference type="PANTHER" id="PTHR43042:SF2">
    <property type="entry name" value="SAM-DEPENDENT METHYLTRANSFERASE"/>
    <property type="match status" value="1"/>
</dbReference>
<dbReference type="PANTHER" id="PTHR43042">
    <property type="entry name" value="SAM-DEPENDENT METHYLTRANSFERASE"/>
    <property type="match status" value="1"/>
</dbReference>
<dbReference type="InterPro" id="IPR019614">
    <property type="entry name" value="SAM-dep_methyl-trfase"/>
</dbReference>
<accession>A0ABU8S131</accession>
<evidence type="ECO:0000256" key="3">
    <source>
        <dbReference type="ARBA" id="ARBA00022691"/>
    </source>
</evidence>
<name>A0ABU8S131_9SPHN</name>
<dbReference type="Pfam" id="PF10672">
    <property type="entry name" value="Methyltrans_SAM"/>
    <property type="match status" value="1"/>
</dbReference>
<evidence type="ECO:0000313" key="6">
    <source>
        <dbReference type="Proteomes" id="UP001361239"/>
    </source>
</evidence>
<keyword evidence="3" id="KW-0949">S-adenosyl-L-methionine</keyword>
<feature type="domain" description="S-adenosylmethionine-dependent methyltransferase" evidence="4">
    <location>
        <begin position="80"/>
        <end position="209"/>
    </location>
</feature>
<sequence>MAELAPDPLILAGEGWQDYGLVDSGHGRKLERYGAYRFVRPEPQALWTPKLAEWNAHGEFVPGSDEDGGGRWQFDKPVPRYGWELGVGPVRFTAQCTPFRHLGFFPDMAPVWSWMGEQLDGKQDASTLNLFGYTGVGTLSLSEHGAVTHVDASKKSVAQARANAALSGMEARPVRWIVDDAAKFTAREVRRGKRYDGIILDPPKFGRGPEGEVWRLEEHLPGLVADCRKLLDADSRFLFLTVYAVRMSSLAIGGLLAELFADMPGTIEHGDLAVREDGQGRLLPTAIFARWRRD</sequence>
<gene>
    <name evidence="5" type="ORF">WG901_18355</name>
</gene>
<dbReference type="CDD" id="cd02440">
    <property type="entry name" value="AdoMet_MTases"/>
    <property type="match status" value="1"/>
</dbReference>
<dbReference type="Proteomes" id="UP001361239">
    <property type="component" value="Unassembled WGS sequence"/>
</dbReference>
<evidence type="ECO:0000256" key="2">
    <source>
        <dbReference type="ARBA" id="ARBA00022679"/>
    </source>
</evidence>